<dbReference type="Proteomes" id="UP000621631">
    <property type="component" value="Unassembled WGS sequence"/>
</dbReference>
<dbReference type="RefSeq" id="WP_189779429.1">
    <property type="nucleotide sequence ID" value="NZ_JACWEZ010000027.1"/>
</dbReference>
<dbReference type="Pfam" id="PF13443">
    <property type="entry name" value="HTH_26"/>
    <property type="match status" value="1"/>
</dbReference>
<protein>
    <submittedName>
        <fullName evidence="2">Helix-turn-helix transcriptional regulator</fullName>
    </submittedName>
</protein>
<dbReference type="InterPro" id="IPR010982">
    <property type="entry name" value="Lambda_DNA-bd_dom_sf"/>
</dbReference>
<reference evidence="2 3" key="1">
    <citation type="submission" date="2020-09" db="EMBL/GenBank/DDBJ databases">
        <title>Draft Genome Sequences of Oil-Oxidizing Bacteria Halomonas titanicae, Marinobacter lutaoensis, and Virgibacillus halodenitrificans Isolated from Highly Saline Environments.</title>
        <authorList>
            <person name="Grouzdev D.S."/>
            <person name="Sokolova D.S."/>
            <person name="Semenova E.M."/>
            <person name="Borzenkov I.A."/>
            <person name="Bidzhieva S.K."/>
            <person name="Poltaraus A.B."/>
            <person name="Nazina T.N."/>
        </authorList>
    </citation>
    <scope>NUCLEOTIDE SEQUENCE [LARGE SCALE GENOMIC DNA]</scope>
    <source>
        <strain evidence="2 3">VKM B-3472D</strain>
    </source>
</reference>
<name>A0ABR7VVM7_VIRHA</name>
<gene>
    <name evidence="2" type="ORF">IC602_19440</name>
</gene>
<sequence length="71" mass="8007">MGKTIKVNIMELASKQGISLTELSRLSNVRVATLSELSNGKRKRIEFDHIRKIAETLNINDINEIISIVDK</sequence>
<dbReference type="PROSITE" id="PS50943">
    <property type="entry name" value="HTH_CROC1"/>
    <property type="match status" value="1"/>
</dbReference>
<dbReference type="SMART" id="SM00530">
    <property type="entry name" value="HTH_XRE"/>
    <property type="match status" value="1"/>
</dbReference>
<accession>A0ABR7VVM7</accession>
<organism evidence="2 3">
    <name type="scientific">Virgibacillus halodenitrificans</name>
    <name type="common">Bacillus halodenitrificans</name>
    <dbReference type="NCBI Taxonomy" id="1482"/>
    <lineage>
        <taxon>Bacteria</taxon>
        <taxon>Bacillati</taxon>
        <taxon>Bacillota</taxon>
        <taxon>Bacilli</taxon>
        <taxon>Bacillales</taxon>
        <taxon>Bacillaceae</taxon>
        <taxon>Virgibacillus</taxon>
    </lineage>
</organism>
<dbReference type="SUPFAM" id="SSF47413">
    <property type="entry name" value="lambda repressor-like DNA-binding domains"/>
    <property type="match status" value="1"/>
</dbReference>
<evidence type="ECO:0000313" key="3">
    <source>
        <dbReference type="Proteomes" id="UP000621631"/>
    </source>
</evidence>
<dbReference type="InterPro" id="IPR001387">
    <property type="entry name" value="Cro/C1-type_HTH"/>
</dbReference>
<evidence type="ECO:0000313" key="2">
    <source>
        <dbReference type="EMBL" id="MBD1224792.1"/>
    </source>
</evidence>
<dbReference type="EMBL" id="JACWEZ010000027">
    <property type="protein sequence ID" value="MBD1224792.1"/>
    <property type="molecule type" value="Genomic_DNA"/>
</dbReference>
<dbReference type="Gene3D" id="1.10.260.40">
    <property type="entry name" value="lambda repressor-like DNA-binding domains"/>
    <property type="match status" value="1"/>
</dbReference>
<keyword evidence="3" id="KW-1185">Reference proteome</keyword>
<proteinExistence type="predicted"/>
<feature type="domain" description="HTH cro/C1-type" evidence="1">
    <location>
        <begin position="15"/>
        <end position="65"/>
    </location>
</feature>
<evidence type="ECO:0000259" key="1">
    <source>
        <dbReference type="PROSITE" id="PS50943"/>
    </source>
</evidence>
<comment type="caution">
    <text evidence="2">The sequence shown here is derived from an EMBL/GenBank/DDBJ whole genome shotgun (WGS) entry which is preliminary data.</text>
</comment>
<dbReference type="CDD" id="cd00093">
    <property type="entry name" value="HTH_XRE"/>
    <property type="match status" value="1"/>
</dbReference>